<feature type="non-terminal residue" evidence="1">
    <location>
        <position position="1"/>
    </location>
</feature>
<reference evidence="1" key="2">
    <citation type="submission" date="2016-06" db="EMBL/GenBank/DDBJ databases">
        <title>The genome of a short-lived fish provides insights into sex chromosome evolution and the genetic control of aging.</title>
        <authorList>
            <person name="Reichwald K."/>
            <person name="Felder M."/>
            <person name="Petzold A."/>
            <person name="Koch P."/>
            <person name="Groth M."/>
            <person name="Platzer M."/>
        </authorList>
    </citation>
    <scope>NUCLEOTIDE SEQUENCE</scope>
    <source>
        <tissue evidence="1">Brain</tissue>
    </source>
</reference>
<gene>
    <name evidence="1" type="primary">Nfu_g_1_005744</name>
</gene>
<sequence length="97" mass="10944">TSVKEKKNVGLALASLHFKNQGMDFIQINFHICPCTTAMFRRPRGNQIIYSIHFQPFIWSQVAGSSLRQETQTHPSYLGQLLQGNPKAFPGQVRDIG</sequence>
<dbReference type="EMBL" id="HAEE01012010">
    <property type="protein sequence ID" value="SBR32060.1"/>
    <property type="molecule type" value="Transcribed_RNA"/>
</dbReference>
<reference evidence="1" key="1">
    <citation type="submission" date="2016-05" db="EMBL/GenBank/DDBJ databases">
        <authorList>
            <person name="Lavstsen T."/>
            <person name="Jespersen J.S."/>
        </authorList>
    </citation>
    <scope>NUCLEOTIDE SEQUENCE</scope>
    <source>
        <tissue evidence="1">Brain</tissue>
    </source>
</reference>
<accession>A0A1A8KI21</accession>
<protein>
    <submittedName>
        <fullName evidence="1">Uncharacterized protein</fullName>
    </submittedName>
</protein>
<feature type="non-terminal residue" evidence="1">
    <location>
        <position position="97"/>
    </location>
</feature>
<organism evidence="1">
    <name type="scientific">Nothobranchius kuhntae</name>
    <name type="common">Beira killifish</name>
    <dbReference type="NCBI Taxonomy" id="321403"/>
    <lineage>
        <taxon>Eukaryota</taxon>
        <taxon>Metazoa</taxon>
        <taxon>Chordata</taxon>
        <taxon>Craniata</taxon>
        <taxon>Vertebrata</taxon>
        <taxon>Euteleostomi</taxon>
        <taxon>Actinopterygii</taxon>
        <taxon>Neopterygii</taxon>
        <taxon>Teleostei</taxon>
        <taxon>Neoteleostei</taxon>
        <taxon>Acanthomorphata</taxon>
        <taxon>Ovalentaria</taxon>
        <taxon>Atherinomorphae</taxon>
        <taxon>Cyprinodontiformes</taxon>
        <taxon>Nothobranchiidae</taxon>
        <taxon>Nothobranchius</taxon>
    </lineage>
</organism>
<dbReference type="AlphaFoldDB" id="A0A1A8KI21"/>
<evidence type="ECO:0000313" key="1">
    <source>
        <dbReference type="EMBL" id="SBR32060.1"/>
    </source>
</evidence>
<proteinExistence type="predicted"/>
<name>A0A1A8KI21_NOTKU</name>